<organism evidence="2 3">
    <name type="scientific">Mytilus galloprovincialis</name>
    <name type="common">Mediterranean mussel</name>
    <dbReference type="NCBI Taxonomy" id="29158"/>
    <lineage>
        <taxon>Eukaryota</taxon>
        <taxon>Metazoa</taxon>
        <taxon>Spiralia</taxon>
        <taxon>Lophotrochozoa</taxon>
        <taxon>Mollusca</taxon>
        <taxon>Bivalvia</taxon>
        <taxon>Autobranchia</taxon>
        <taxon>Pteriomorphia</taxon>
        <taxon>Mytilida</taxon>
        <taxon>Mytiloidea</taxon>
        <taxon>Mytilidae</taxon>
        <taxon>Mytilinae</taxon>
        <taxon>Mytilus</taxon>
    </lineage>
</organism>
<protein>
    <submittedName>
        <fullName evidence="2">Uncharacterized protein</fullName>
    </submittedName>
</protein>
<gene>
    <name evidence="2" type="ORF">MGAL_10B058731</name>
</gene>
<evidence type="ECO:0000313" key="2">
    <source>
        <dbReference type="EMBL" id="VDH91403.1"/>
    </source>
</evidence>
<evidence type="ECO:0000313" key="3">
    <source>
        <dbReference type="Proteomes" id="UP000596742"/>
    </source>
</evidence>
<evidence type="ECO:0000256" key="1">
    <source>
        <dbReference type="SAM" id="Coils"/>
    </source>
</evidence>
<proteinExistence type="predicted"/>
<sequence>MDTPVQQSPVTLKIKTKRANVIKTEEEKELKREQVRRRNALATVNYAKHMAPKIANQKKTVEDLTDVIIQQEKDLKEGKLKKEIIVNKLRLKCETRELNMMTNSAHKSYLRTQSKS</sequence>
<keyword evidence="1" id="KW-0175">Coiled coil</keyword>
<reference evidence="2" key="1">
    <citation type="submission" date="2018-11" db="EMBL/GenBank/DDBJ databases">
        <authorList>
            <person name="Alioto T."/>
            <person name="Alioto T."/>
        </authorList>
    </citation>
    <scope>NUCLEOTIDE SEQUENCE</scope>
</reference>
<dbReference type="EMBL" id="UYJE01000226">
    <property type="protein sequence ID" value="VDH91403.1"/>
    <property type="molecule type" value="Genomic_DNA"/>
</dbReference>
<feature type="coiled-coil region" evidence="1">
    <location>
        <begin position="23"/>
        <end position="74"/>
    </location>
</feature>
<comment type="caution">
    <text evidence="2">The sequence shown here is derived from an EMBL/GenBank/DDBJ whole genome shotgun (WGS) entry which is preliminary data.</text>
</comment>
<dbReference type="AlphaFoldDB" id="A0A8B6BJY4"/>
<keyword evidence="3" id="KW-1185">Reference proteome</keyword>
<accession>A0A8B6BJY4</accession>
<dbReference type="Proteomes" id="UP000596742">
    <property type="component" value="Unassembled WGS sequence"/>
</dbReference>
<name>A0A8B6BJY4_MYTGA</name>